<dbReference type="Proteomes" id="UP000002630">
    <property type="component" value="Linkage Group LG09"/>
</dbReference>
<proteinExistence type="predicted"/>
<dbReference type="AlphaFoldDB" id="D7FHC1"/>
<dbReference type="OrthoDB" id="199234at2759"/>
<evidence type="ECO:0000313" key="2">
    <source>
        <dbReference type="Proteomes" id="UP000002630"/>
    </source>
</evidence>
<gene>
    <name evidence="1" type="ORF">Esi_0107_0026</name>
</gene>
<accession>D7FHC1</accession>
<organism evidence="1 2">
    <name type="scientific">Ectocarpus siliculosus</name>
    <name type="common">Brown alga</name>
    <name type="synonym">Conferva siliculosa</name>
    <dbReference type="NCBI Taxonomy" id="2880"/>
    <lineage>
        <taxon>Eukaryota</taxon>
        <taxon>Sar</taxon>
        <taxon>Stramenopiles</taxon>
        <taxon>Ochrophyta</taxon>
        <taxon>PX clade</taxon>
        <taxon>Phaeophyceae</taxon>
        <taxon>Ectocarpales</taxon>
        <taxon>Ectocarpaceae</taxon>
        <taxon>Ectocarpus</taxon>
    </lineage>
</organism>
<dbReference type="EMBL" id="FN647757">
    <property type="protein sequence ID" value="CBJ28488.1"/>
    <property type="molecule type" value="Genomic_DNA"/>
</dbReference>
<evidence type="ECO:0000313" key="1">
    <source>
        <dbReference type="EMBL" id="CBJ28488.1"/>
    </source>
</evidence>
<keyword evidence="2" id="KW-1185">Reference proteome</keyword>
<sequence length="560" mass="61643">MVPEKVCRGRYIYVHVRSHTCACSLSLSLVTETQQRAAPGPRQGSSWRVLAAVSGACSIHKKRDERLPKRGRLLLCQADSRLAQGTATRTLVCVNRSVQQHQQESLRQTKRIFCGRGGGGNVAGMRMSALIWRLLRATLPPILAVGSSAFAVGLDERGDEAGGGAIGMREGFVVQEVGCPQAISHDEALARTSDHSWPGGVLNVTSLETVGRSGNHYMAISAMFSLAYCCGVKVLQLPDTDYRFPTEEGGEFKSSKHLFTFSSNGTDGVEAERQTWSQLTGLEDLQGRVGICPKERIVDGTHANHITGLGKDLQTCIRHVHMRGCEAAYLQQVIGDERSCPDSPPPPVETDGEPTELVVPGTAGLPSERKGDGHLVVHIRSQDIFSPDTRFHQYGQPPLGYFLAVIASKKWDYLSVLTSGPDKQLNPTYSVIAELNRQGYLGTNVGMHKDRSFWVDLQTMLCADNLALSHSTLSNLLLAHSRAKRFFLPWGCEPQPWTLKLNRFVNASMICLQRPEVQVYGIDWRTTKDAYTVYDSWDPNSNMMEMVVSDAVKGVQRCCN</sequence>
<dbReference type="InParanoid" id="D7FHC1"/>
<dbReference type="EMBL" id="FN649734">
    <property type="protein sequence ID" value="CBJ28488.1"/>
    <property type="molecule type" value="Genomic_DNA"/>
</dbReference>
<reference evidence="1 2" key="1">
    <citation type="journal article" date="2010" name="Nature">
        <title>The Ectocarpus genome and the independent evolution of multicellularity in brown algae.</title>
        <authorList>
            <person name="Cock J.M."/>
            <person name="Sterck L."/>
            <person name="Rouze P."/>
            <person name="Scornet D."/>
            <person name="Allen A.E."/>
            <person name="Amoutzias G."/>
            <person name="Anthouard V."/>
            <person name="Artiguenave F."/>
            <person name="Aury J.M."/>
            <person name="Badger J.H."/>
            <person name="Beszteri B."/>
            <person name="Billiau K."/>
            <person name="Bonnet E."/>
            <person name="Bothwell J.H."/>
            <person name="Bowler C."/>
            <person name="Boyen C."/>
            <person name="Brownlee C."/>
            <person name="Carrano C.J."/>
            <person name="Charrier B."/>
            <person name="Cho G.Y."/>
            <person name="Coelho S.M."/>
            <person name="Collen J."/>
            <person name="Corre E."/>
            <person name="Da Silva C."/>
            <person name="Delage L."/>
            <person name="Delaroque N."/>
            <person name="Dittami S.M."/>
            <person name="Doulbeau S."/>
            <person name="Elias M."/>
            <person name="Farnham G."/>
            <person name="Gachon C.M."/>
            <person name="Gschloessl B."/>
            <person name="Heesch S."/>
            <person name="Jabbari K."/>
            <person name="Jubin C."/>
            <person name="Kawai H."/>
            <person name="Kimura K."/>
            <person name="Kloareg B."/>
            <person name="Kupper F.C."/>
            <person name="Lang D."/>
            <person name="Le Bail A."/>
            <person name="Leblanc C."/>
            <person name="Lerouge P."/>
            <person name="Lohr M."/>
            <person name="Lopez P.J."/>
            <person name="Martens C."/>
            <person name="Maumus F."/>
            <person name="Michel G."/>
            <person name="Miranda-Saavedra D."/>
            <person name="Morales J."/>
            <person name="Moreau H."/>
            <person name="Motomura T."/>
            <person name="Nagasato C."/>
            <person name="Napoli C.A."/>
            <person name="Nelson D.R."/>
            <person name="Nyvall-Collen P."/>
            <person name="Peters A.F."/>
            <person name="Pommier C."/>
            <person name="Potin P."/>
            <person name="Poulain J."/>
            <person name="Quesneville H."/>
            <person name="Read B."/>
            <person name="Rensing S.A."/>
            <person name="Ritter A."/>
            <person name="Rousvoal S."/>
            <person name="Samanta M."/>
            <person name="Samson G."/>
            <person name="Schroeder D.C."/>
            <person name="Segurens B."/>
            <person name="Strittmatter M."/>
            <person name="Tonon T."/>
            <person name="Tregear J.W."/>
            <person name="Valentin K."/>
            <person name="von Dassow P."/>
            <person name="Yamagishi T."/>
            <person name="Van de Peer Y."/>
            <person name="Wincker P."/>
        </authorList>
    </citation>
    <scope>NUCLEOTIDE SEQUENCE [LARGE SCALE GENOMIC DNA]</scope>
    <source>
        <strain evidence="2">Ec32 / CCAP1310/4</strain>
    </source>
</reference>
<protein>
    <submittedName>
        <fullName evidence="1">Uncharacterized protein</fullName>
    </submittedName>
</protein>
<name>D7FHC1_ECTSI</name>